<comment type="function">
    <text evidence="4 5">Required for flagellar hook formation. May act as a scaffolding protein.</text>
</comment>
<keyword evidence="8" id="KW-0969">Cilium</keyword>
<dbReference type="Pfam" id="PF03963">
    <property type="entry name" value="FlgD"/>
    <property type="match status" value="1"/>
</dbReference>
<accession>A0A3N5DNQ5</accession>
<dbReference type="AlphaFoldDB" id="A0A3N5DNQ5"/>
<evidence type="ECO:0000256" key="5">
    <source>
        <dbReference type="RuleBase" id="RU362076"/>
    </source>
</evidence>
<sequence>MAVSPVMNKSNASTQPATNQGNSAADLTQSFMTLLVAQMKNQDPINPMDNNQLTSQLAQFNTAAGVEKLNTTLEGVGVMVNSMQQMNASQWIGSSVFIEGDSVISGAQGGNKDFAFNLDSDASKVAVTLTDRSGNAYTADIKHAKAGVNKYTFDDLVNFTPSAPSLDASSVFKVAFSAANEDGSTPNITSLKKGKVDSVSFTNGGAKLQLGLNGSVPIGKVYLIE</sequence>
<dbReference type="Pfam" id="PF13861">
    <property type="entry name" value="FLgD_tudor"/>
    <property type="match status" value="1"/>
</dbReference>
<evidence type="ECO:0000256" key="3">
    <source>
        <dbReference type="ARBA" id="ARBA00022795"/>
    </source>
</evidence>
<keyword evidence="3 5" id="KW-1005">Bacterial flagellum biogenesis</keyword>
<dbReference type="Proteomes" id="UP000268615">
    <property type="component" value="Unassembled WGS sequence"/>
</dbReference>
<keyword evidence="8" id="KW-0282">Flagellum</keyword>
<evidence type="ECO:0000313" key="8">
    <source>
        <dbReference type="EMBL" id="RPH29237.1"/>
    </source>
</evidence>
<feature type="compositionally biased region" description="Polar residues" evidence="6">
    <location>
        <begin position="7"/>
        <end position="23"/>
    </location>
</feature>
<evidence type="ECO:0000256" key="1">
    <source>
        <dbReference type="ARBA" id="ARBA00010577"/>
    </source>
</evidence>
<proteinExistence type="inferred from homology"/>
<dbReference type="OrthoDB" id="9785233at2"/>
<evidence type="ECO:0000256" key="4">
    <source>
        <dbReference type="ARBA" id="ARBA00024746"/>
    </source>
</evidence>
<evidence type="ECO:0000256" key="2">
    <source>
        <dbReference type="ARBA" id="ARBA00016013"/>
    </source>
</evidence>
<feature type="region of interest" description="Disordered" evidence="6">
    <location>
        <begin position="1"/>
        <end position="23"/>
    </location>
</feature>
<protein>
    <recommendedName>
        <fullName evidence="2 5">Basal-body rod modification protein FlgD</fullName>
    </recommendedName>
</protein>
<keyword evidence="9" id="KW-1185">Reference proteome</keyword>
<name>A0A3N5DNQ5_9ENTR</name>
<evidence type="ECO:0000256" key="6">
    <source>
        <dbReference type="SAM" id="MobiDB-lite"/>
    </source>
</evidence>
<comment type="similarity">
    <text evidence="1 5">Belongs to the FlgD family.</text>
</comment>
<comment type="caution">
    <text evidence="8">The sequence shown here is derived from an EMBL/GenBank/DDBJ whole genome shotgun (WGS) entry which is preliminary data.</text>
</comment>
<evidence type="ECO:0000259" key="7">
    <source>
        <dbReference type="Pfam" id="PF13861"/>
    </source>
</evidence>
<feature type="domain" description="FlgD Tudor-like" evidence="7">
    <location>
        <begin position="83"/>
        <end position="221"/>
    </location>
</feature>
<organism evidence="8 9">
    <name type="scientific">Buttiauxella warmboldiae</name>
    <dbReference type="NCBI Taxonomy" id="82993"/>
    <lineage>
        <taxon>Bacteria</taxon>
        <taxon>Pseudomonadati</taxon>
        <taxon>Pseudomonadota</taxon>
        <taxon>Gammaproteobacteria</taxon>
        <taxon>Enterobacterales</taxon>
        <taxon>Enterobacteriaceae</taxon>
        <taxon>Buttiauxella</taxon>
    </lineage>
</organism>
<gene>
    <name evidence="8" type="ORF">EHN07_06180</name>
</gene>
<keyword evidence="8" id="KW-0966">Cell projection</keyword>
<evidence type="ECO:0000313" key="9">
    <source>
        <dbReference type="Proteomes" id="UP000268615"/>
    </source>
</evidence>
<dbReference type="Gene3D" id="2.60.40.4070">
    <property type="match status" value="1"/>
</dbReference>
<dbReference type="Gene3D" id="2.30.30.910">
    <property type="match status" value="1"/>
</dbReference>
<dbReference type="InterPro" id="IPR025963">
    <property type="entry name" value="FLgD_Tudor"/>
</dbReference>
<dbReference type="EMBL" id="RPOH01000021">
    <property type="protein sequence ID" value="RPH29237.1"/>
    <property type="molecule type" value="Genomic_DNA"/>
</dbReference>
<dbReference type="GO" id="GO:0044781">
    <property type="term" value="P:bacterial-type flagellum organization"/>
    <property type="evidence" value="ECO:0007669"/>
    <property type="project" value="UniProtKB-UniRule"/>
</dbReference>
<reference evidence="8 9" key="1">
    <citation type="submission" date="2018-11" db="EMBL/GenBank/DDBJ databases">
        <title>Draft genome sequence of Buttiauxella warmboldiae CCUG 35512.</title>
        <authorList>
            <person name="Salva-Serra F."/>
            <person name="Marathe N."/>
            <person name="Moore E."/>
            <person name="Svensson L."/>
            <person name="Engstrom-Jakobsson H."/>
        </authorList>
    </citation>
    <scope>NUCLEOTIDE SEQUENCE [LARGE SCALE GENOMIC DNA]</scope>
    <source>
        <strain evidence="8 9">CCUG 35512</strain>
    </source>
</reference>
<dbReference type="InterPro" id="IPR005648">
    <property type="entry name" value="FlgD"/>
</dbReference>
<dbReference type="RefSeq" id="WP_124023308.1">
    <property type="nucleotide sequence ID" value="NZ_RPOH01000021.1"/>
</dbReference>